<name>A0ABW4JC95_9BACL</name>
<gene>
    <name evidence="1" type="ORF">ACFSB2_02220</name>
</gene>
<dbReference type="Proteomes" id="UP001597079">
    <property type="component" value="Unassembled WGS sequence"/>
</dbReference>
<evidence type="ECO:0000313" key="2">
    <source>
        <dbReference type="Proteomes" id="UP001597079"/>
    </source>
</evidence>
<organism evidence="1 2">
    <name type="scientific">Alicyclobacillus fodiniaquatilis</name>
    <dbReference type="NCBI Taxonomy" id="1661150"/>
    <lineage>
        <taxon>Bacteria</taxon>
        <taxon>Bacillati</taxon>
        <taxon>Bacillota</taxon>
        <taxon>Bacilli</taxon>
        <taxon>Bacillales</taxon>
        <taxon>Alicyclobacillaceae</taxon>
        <taxon>Alicyclobacillus</taxon>
    </lineage>
</organism>
<comment type="caution">
    <text evidence="1">The sequence shown here is derived from an EMBL/GenBank/DDBJ whole genome shotgun (WGS) entry which is preliminary data.</text>
</comment>
<dbReference type="EMBL" id="JBHUCX010000007">
    <property type="protein sequence ID" value="MFD1673528.1"/>
    <property type="molecule type" value="Genomic_DNA"/>
</dbReference>
<keyword evidence="2" id="KW-1185">Reference proteome</keyword>
<proteinExistence type="predicted"/>
<reference evidence="2" key="1">
    <citation type="journal article" date="2019" name="Int. J. Syst. Evol. Microbiol.">
        <title>The Global Catalogue of Microorganisms (GCM) 10K type strain sequencing project: providing services to taxonomists for standard genome sequencing and annotation.</title>
        <authorList>
            <consortium name="The Broad Institute Genomics Platform"/>
            <consortium name="The Broad Institute Genome Sequencing Center for Infectious Disease"/>
            <person name="Wu L."/>
            <person name="Ma J."/>
        </authorList>
    </citation>
    <scope>NUCLEOTIDE SEQUENCE [LARGE SCALE GENOMIC DNA]</scope>
    <source>
        <strain evidence="2">CGMCC 1.12286</strain>
    </source>
</reference>
<dbReference type="RefSeq" id="WP_377940958.1">
    <property type="nucleotide sequence ID" value="NZ_JBHUCX010000007.1"/>
</dbReference>
<feature type="non-terminal residue" evidence="1">
    <location>
        <position position="1"/>
    </location>
</feature>
<protein>
    <submittedName>
        <fullName evidence="1">Uncharacterized protein</fullName>
    </submittedName>
</protein>
<accession>A0ABW4JC95</accession>
<sequence length="66" mass="7617">ATRCLPFRLNFPQTVWRCYAQIGRDSLHFSLAKNNTTTSVISREMIRPNASSEVPYIVSENDTKKR</sequence>
<evidence type="ECO:0000313" key="1">
    <source>
        <dbReference type="EMBL" id="MFD1673528.1"/>
    </source>
</evidence>